<accession>A0A7W4K5M2</accession>
<evidence type="ECO:0000259" key="3">
    <source>
        <dbReference type="Pfam" id="PF02954"/>
    </source>
</evidence>
<feature type="domain" description="DNA binding HTH" evidence="3">
    <location>
        <begin position="276"/>
        <end position="312"/>
    </location>
</feature>
<sequence length="316" mass="33993">MKAAGGKDVAFRPSGPVPKIPGAGEVAKSWQRCSGSYQLDPSQGWTADVLSGAEFRHVSGRSAIFLRTAMPEMRQVFDLVQGLGLMVLLADPDAMILARCIDEAHLPVCRRLQLREGALWHEEVAGTNGIGTAVQDCCPVFLGEGEHWRFCFSLLASYAVPIFDAQGRVAGAINLAAFNGDTTRPVASLVLDTLLQAGRRIEEQLFRERHGSDRVLTLGVAKGCSAPLVAINNDGEVTGATYAARALTGWTDDMIDTHPNLLTGLETRGEISFQKAEENVIRSALVLSQGNASVTARSLGISRATLYRKMKAMGIR</sequence>
<proteinExistence type="predicted"/>
<organism evidence="4 5">
    <name type="scientific">Gluconacetobacter tumulisoli</name>
    <dbReference type="NCBI Taxonomy" id="1286189"/>
    <lineage>
        <taxon>Bacteria</taxon>
        <taxon>Pseudomonadati</taxon>
        <taxon>Pseudomonadota</taxon>
        <taxon>Alphaproteobacteria</taxon>
        <taxon>Acetobacterales</taxon>
        <taxon>Acetobacteraceae</taxon>
        <taxon>Gluconacetobacter</taxon>
    </lineage>
</organism>
<comment type="caution">
    <text evidence="4">The sequence shown here is derived from an EMBL/GenBank/DDBJ whole genome shotgun (WGS) entry which is preliminary data.</text>
</comment>
<feature type="region of interest" description="Disordered" evidence="1">
    <location>
        <begin position="1"/>
        <end position="22"/>
    </location>
</feature>
<dbReference type="RefSeq" id="WP_182955164.1">
    <property type="nucleotide sequence ID" value="NZ_JABEQM010000003.1"/>
</dbReference>
<evidence type="ECO:0000313" key="5">
    <source>
        <dbReference type="Proteomes" id="UP000578030"/>
    </source>
</evidence>
<reference evidence="4 5" key="1">
    <citation type="submission" date="2020-04" db="EMBL/GenBank/DDBJ databases">
        <title>Description of novel Gluconacetobacter.</title>
        <authorList>
            <person name="Sombolestani A."/>
        </authorList>
    </citation>
    <scope>NUCLEOTIDE SEQUENCE [LARGE SCALE GENOMIC DNA]</scope>
    <source>
        <strain evidence="4 5">LMG 27802</strain>
    </source>
</reference>
<name>A0A7W4K5M2_9PROT</name>
<dbReference type="InterPro" id="IPR002197">
    <property type="entry name" value="HTH_Fis"/>
</dbReference>
<feature type="domain" description="GAF" evidence="2">
    <location>
        <begin position="73"/>
        <end position="179"/>
    </location>
</feature>
<dbReference type="GO" id="GO:0043565">
    <property type="term" value="F:sequence-specific DNA binding"/>
    <property type="evidence" value="ECO:0007669"/>
    <property type="project" value="InterPro"/>
</dbReference>
<evidence type="ECO:0000259" key="2">
    <source>
        <dbReference type="Pfam" id="PF01590"/>
    </source>
</evidence>
<dbReference type="SUPFAM" id="SSF46689">
    <property type="entry name" value="Homeodomain-like"/>
    <property type="match status" value="1"/>
</dbReference>
<gene>
    <name evidence="4" type="ORF">HLH28_04535</name>
</gene>
<dbReference type="EMBL" id="JABEQM010000003">
    <property type="protein sequence ID" value="MBB2200849.1"/>
    <property type="molecule type" value="Genomic_DNA"/>
</dbReference>
<dbReference type="InterPro" id="IPR003018">
    <property type="entry name" value="GAF"/>
</dbReference>
<dbReference type="Proteomes" id="UP000578030">
    <property type="component" value="Unassembled WGS sequence"/>
</dbReference>
<dbReference type="Pfam" id="PF02954">
    <property type="entry name" value="HTH_8"/>
    <property type="match status" value="1"/>
</dbReference>
<dbReference type="InterPro" id="IPR029016">
    <property type="entry name" value="GAF-like_dom_sf"/>
</dbReference>
<dbReference type="Gene3D" id="1.10.10.60">
    <property type="entry name" value="Homeodomain-like"/>
    <property type="match status" value="1"/>
</dbReference>
<dbReference type="Gene3D" id="3.30.450.40">
    <property type="match status" value="1"/>
</dbReference>
<dbReference type="PRINTS" id="PR01590">
    <property type="entry name" value="HTHFIS"/>
</dbReference>
<evidence type="ECO:0000256" key="1">
    <source>
        <dbReference type="SAM" id="MobiDB-lite"/>
    </source>
</evidence>
<keyword evidence="5" id="KW-1185">Reference proteome</keyword>
<dbReference type="InterPro" id="IPR009057">
    <property type="entry name" value="Homeodomain-like_sf"/>
</dbReference>
<evidence type="ECO:0000313" key="4">
    <source>
        <dbReference type="EMBL" id="MBB2200849.1"/>
    </source>
</evidence>
<dbReference type="AlphaFoldDB" id="A0A7W4K5M2"/>
<dbReference type="SUPFAM" id="SSF55781">
    <property type="entry name" value="GAF domain-like"/>
    <property type="match status" value="1"/>
</dbReference>
<dbReference type="Pfam" id="PF01590">
    <property type="entry name" value="GAF"/>
    <property type="match status" value="1"/>
</dbReference>
<protein>
    <submittedName>
        <fullName evidence="4">Fis family transcriptional regulator</fullName>
    </submittedName>
</protein>